<dbReference type="Proteomes" id="UP001152795">
    <property type="component" value="Unassembled WGS sequence"/>
</dbReference>
<dbReference type="FunFam" id="3.30.450.40:FF:000005">
    <property type="entry name" value="Phosphodiesterase"/>
    <property type="match status" value="1"/>
</dbReference>
<comment type="caution">
    <text evidence="1">The sequence shown here is derived from an EMBL/GenBank/DDBJ whole genome shotgun (WGS) entry which is preliminary data.</text>
</comment>
<sequence>MQRQKNLHNFLLDVIKSLFDEMDTVDGVITNVMTYAKRLVEADRCAMFLTDEKTNELHADLFDEGKLDENGCAFFSKGKEIRFSSEKGIAGYVATSGKLLNIKDAYSDPRFNREVDVKTGYTTHTILCVPMTCKDSVVGVVQLINKRKGIFTSADEHAFTLFAGYCGLAIRYSQ</sequence>
<dbReference type="InterPro" id="IPR029016">
    <property type="entry name" value="GAF-like_dom_sf"/>
</dbReference>
<dbReference type="Pfam" id="PF01590">
    <property type="entry name" value="GAF"/>
    <property type="match status" value="1"/>
</dbReference>
<reference evidence="1" key="1">
    <citation type="submission" date="2020-04" db="EMBL/GenBank/DDBJ databases">
        <authorList>
            <person name="Alioto T."/>
            <person name="Alioto T."/>
            <person name="Gomez Garrido J."/>
        </authorList>
    </citation>
    <scope>NUCLEOTIDE SEQUENCE</scope>
    <source>
        <strain evidence="1">A484AB</strain>
    </source>
</reference>
<feature type="non-terminal residue" evidence="1">
    <location>
        <position position="1"/>
    </location>
</feature>
<dbReference type="EMBL" id="CACRXK020030709">
    <property type="protein sequence ID" value="CAB4042739.1"/>
    <property type="molecule type" value="Genomic_DNA"/>
</dbReference>
<evidence type="ECO:0000313" key="1">
    <source>
        <dbReference type="EMBL" id="CAB4042739.1"/>
    </source>
</evidence>
<evidence type="ECO:0000313" key="2">
    <source>
        <dbReference type="Proteomes" id="UP001152795"/>
    </source>
</evidence>
<dbReference type="Gene3D" id="3.30.450.40">
    <property type="match status" value="1"/>
</dbReference>
<keyword evidence="2" id="KW-1185">Reference proteome</keyword>
<organism evidence="1 2">
    <name type="scientific">Paramuricea clavata</name>
    <name type="common">Red gorgonian</name>
    <name type="synonym">Violescent sea-whip</name>
    <dbReference type="NCBI Taxonomy" id="317549"/>
    <lineage>
        <taxon>Eukaryota</taxon>
        <taxon>Metazoa</taxon>
        <taxon>Cnidaria</taxon>
        <taxon>Anthozoa</taxon>
        <taxon>Octocorallia</taxon>
        <taxon>Malacalcyonacea</taxon>
        <taxon>Plexauridae</taxon>
        <taxon>Paramuricea</taxon>
    </lineage>
</organism>
<protein>
    <submittedName>
        <fullName evidence="1">cAMP and cAMP-inhibited cGMP 3,5 -cyclic phosphodiesterase 10A</fullName>
    </submittedName>
</protein>
<dbReference type="SUPFAM" id="SSF55781">
    <property type="entry name" value="GAF domain-like"/>
    <property type="match status" value="1"/>
</dbReference>
<dbReference type="SMART" id="SM00065">
    <property type="entry name" value="GAF"/>
    <property type="match status" value="1"/>
</dbReference>
<gene>
    <name evidence="1" type="ORF">PACLA_8A083234</name>
</gene>
<accession>A0A7D9K9Y7</accession>
<name>A0A7D9K9Y7_PARCT</name>
<dbReference type="OrthoDB" id="5978695at2759"/>
<proteinExistence type="predicted"/>
<dbReference type="InterPro" id="IPR003018">
    <property type="entry name" value="GAF"/>
</dbReference>
<dbReference type="AlphaFoldDB" id="A0A7D9K9Y7"/>